<dbReference type="Gene3D" id="3.40.50.1000">
    <property type="entry name" value="HAD superfamily/HAD-like"/>
    <property type="match status" value="1"/>
</dbReference>
<gene>
    <name evidence="1" type="ORF">S01H1_79756</name>
</gene>
<dbReference type="EMBL" id="BARS01053796">
    <property type="protein sequence ID" value="GAG42992.1"/>
    <property type="molecule type" value="Genomic_DNA"/>
</dbReference>
<dbReference type="AlphaFoldDB" id="X0Y6T4"/>
<dbReference type="SUPFAM" id="SSF56784">
    <property type="entry name" value="HAD-like"/>
    <property type="match status" value="1"/>
</dbReference>
<name>X0Y6T4_9ZZZZ</name>
<reference evidence="1" key="1">
    <citation type="journal article" date="2014" name="Front. Microbiol.">
        <title>High frequency of phylogenetically diverse reductive dehalogenase-homologous genes in deep subseafloor sedimentary metagenomes.</title>
        <authorList>
            <person name="Kawai M."/>
            <person name="Futagami T."/>
            <person name="Toyoda A."/>
            <person name="Takaki Y."/>
            <person name="Nishi S."/>
            <person name="Hori S."/>
            <person name="Arai W."/>
            <person name="Tsubouchi T."/>
            <person name="Morono Y."/>
            <person name="Uchiyama I."/>
            <person name="Ito T."/>
            <person name="Fujiyama A."/>
            <person name="Inagaki F."/>
            <person name="Takami H."/>
        </authorList>
    </citation>
    <scope>NUCLEOTIDE SEQUENCE</scope>
    <source>
        <strain evidence="1">Expedition CK06-06</strain>
    </source>
</reference>
<protein>
    <recommendedName>
        <fullName evidence="2">FCP1 homology domain-containing protein</fullName>
    </recommendedName>
</protein>
<dbReference type="InterPro" id="IPR036412">
    <property type="entry name" value="HAD-like_sf"/>
</dbReference>
<evidence type="ECO:0008006" key="2">
    <source>
        <dbReference type="Google" id="ProtNLM"/>
    </source>
</evidence>
<evidence type="ECO:0000313" key="1">
    <source>
        <dbReference type="EMBL" id="GAG42992.1"/>
    </source>
</evidence>
<organism evidence="1">
    <name type="scientific">marine sediment metagenome</name>
    <dbReference type="NCBI Taxonomy" id="412755"/>
    <lineage>
        <taxon>unclassified sequences</taxon>
        <taxon>metagenomes</taxon>
        <taxon>ecological metagenomes</taxon>
    </lineage>
</organism>
<accession>X0Y6T4</accession>
<proteinExistence type="predicted"/>
<dbReference type="InterPro" id="IPR023214">
    <property type="entry name" value="HAD_sf"/>
</dbReference>
<dbReference type="CDD" id="cd01427">
    <property type="entry name" value="HAD_like"/>
    <property type="match status" value="1"/>
</dbReference>
<sequence length="120" mass="13660">MKKAFITLEGTLVHTDSYQYRPGASYLINALKDRNYQVFIMTDKGVEYARRWHEMLGLASVHGFVLKSSVGNADSDIVIDSDPSFMKRHTGRCIKPWNPNEEDAMDDVTLSRIADEIYGE</sequence>
<comment type="caution">
    <text evidence="1">The sequence shown here is derived from an EMBL/GenBank/DDBJ whole genome shotgun (WGS) entry which is preliminary data.</text>
</comment>